<feature type="domain" description="YdbS-like PH" evidence="2">
    <location>
        <begin position="104"/>
        <end position="191"/>
    </location>
</feature>
<dbReference type="AlphaFoldDB" id="A0A4R6QPY6"/>
<proteinExistence type="predicted"/>
<feature type="transmembrane region" description="Helical" evidence="1">
    <location>
        <begin position="52"/>
        <end position="69"/>
    </location>
</feature>
<dbReference type="EMBL" id="SNXS01000003">
    <property type="protein sequence ID" value="TDP71718.1"/>
    <property type="molecule type" value="Genomic_DNA"/>
</dbReference>
<dbReference type="InterPro" id="IPR054839">
    <property type="entry name" value="puhB_PGC"/>
</dbReference>
<dbReference type="InParanoid" id="A0A4R6QPY6"/>
<gene>
    <name evidence="3" type="ORF">DES47_103701</name>
</gene>
<keyword evidence="1" id="KW-0812">Transmembrane</keyword>
<keyword evidence="4" id="KW-1185">Reference proteome</keyword>
<accession>A0A4R6QPY6</accession>
<evidence type="ECO:0000313" key="4">
    <source>
        <dbReference type="Proteomes" id="UP000295361"/>
    </source>
</evidence>
<evidence type="ECO:0000259" key="2">
    <source>
        <dbReference type="Pfam" id="PF03703"/>
    </source>
</evidence>
<dbReference type="Pfam" id="PF03703">
    <property type="entry name" value="bPH_2"/>
    <property type="match status" value="1"/>
</dbReference>
<dbReference type="InterPro" id="IPR005182">
    <property type="entry name" value="YdbS-like_PH"/>
</dbReference>
<reference evidence="3 4" key="1">
    <citation type="submission" date="2019-03" db="EMBL/GenBank/DDBJ databases">
        <title>Genomic Encyclopedia of Type Strains, Phase IV (KMG-IV): sequencing the most valuable type-strain genomes for metagenomic binning, comparative biology and taxonomic classification.</title>
        <authorList>
            <person name="Goeker M."/>
        </authorList>
    </citation>
    <scope>NUCLEOTIDE SEQUENCE [LARGE SCALE GENOMIC DNA]</scope>
    <source>
        <strain evidence="3 4">DSM 16998</strain>
    </source>
</reference>
<evidence type="ECO:0000313" key="3">
    <source>
        <dbReference type="EMBL" id="TDP71718.1"/>
    </source>
</evidence>
<evidence type="ECO:0000256" key="1">
    <source>
        <dbReference type="SAM" id="Phobius"/>
    </source>
</evidence>
<feature type="transmembrane region" description="Helical" evidence="1">
    <location>
        <begin position="115"/>
        <end position="139"/>
    </location>
</feature>
<organism evidence="3 4">
    <name type="scientific">Roseateles toxinivorans</name>
    <dbReference type="NCBI Taxonomy" id="270368"/>
    <lineage>
        <taxon>Bacteria</taxon>
        <taxon>Pseudomonadati</taxon>
        <taxon>Pseudomonadota</taxon>
        <taxon>Betaproteobacteria</taxon>
        <taxon>Burkholderiales</taxon>
        <taxon>Sphaerotilaceae</taxon>
        <taxon>Roseateles</taxon>
    </lineage>
</organism>
<dbReference type="NCBIfam" id="NF040894">
    <property type="entry name" value="puhB_PGC"/>
    <property type="match status" value="1"/>
</dbReference>
<sequence length="230" mass="25149">MKAVNLLTPEHEHEFEAVHGLPETLPAGETLLWQGSPEPLQMARQALHLDGLLVYFGLLLGWRGVSSWYDGASAWQTLTAMAGMLPLIALALALLGTIAWLIARTSVYTITNRRIVMRLGVVLSITFNLPFAQIGAVALRRRGNGGGGIVLSLTGSDRIAYLHLWPHVRPWQLKRTQPMLRALPDAQAVAQTLAQALQRDQATRAERTVALPLRAVPEQEATPQHSLSPA</sequence>
<dbReference type="OrthoDB" id="7345733at2"/>
<dbReference type="Proteomes" id="UP000295361">
    <property type="component" value="Unassembled WGS sequence"/>
</dbReference>
<feature type="transmembrane region" description="Helical" evidence="1">
    <location>
        <begin position="81"/>
        <end position="103"/>
    </location>
</feature>
<comment type="caution">
    <text evidence="3">The sequence shown here is derived from an EMBL/GenBank/DDBJ whole genome shotgun (WGS) entry which is preliminary data.</text>
</comment>
<keyword evidence="1" id="KW-1133">Transmembrane helix</keyword>
<name>A0A4R6QPY6_9BURK</name>
<dbReference type="RefSeq" id="WP_133701474.1">
    <property type="nucleotide sequence ID" value="NZ_SNXS01000003.1"/>
</dbReference>
<protein>
    <submittedName>
        <fullName evidence="3">PH (Pleckstrin Homology) domain-containing protein</fullName>
    </submittedName>
</protein>
<keyword evidence="1" id="KW-0472">Membrane</keyword>